<sequence length="316" mass="38086">MSIRKPIKLEMSNKLRNYLSEQNILESNDYRCNFDTIKLKAKMSIEEKEVIYSYFENGYYTDNAYWQVLRLKQFGITIKLNPRNLTWHSTFNAAIEMSPKFFHLNDVPYSITQILTNIDWRCTEMHIAFDYRTNFFESVTIKHHGNQSHSEYSGETIYIGSHQSNQTKNKIASYDRNVKEAKRNNNITHKYMNRFETRLRFKMDEMRLNNINHNLICERLKKYLFVSNINAINGAWNRNRLLKVRKDYSYYEKLRKSNKKKDKEIAASIREVIKENREQLENIYKLHFERLLSFLQFENLDVLYSDFYVNNTEEAS</sequence>
<proteinExistence type="predicted"/>
<reference evidence="1 2" key="1">
    <citation type="journal article" date="2014" name="BMC Genomics">
        <title>Genomic comparison of sporeforming bacilli isolated from milk.</title>
        <authorList>
            <person name="Moreno Switt A.I."/>
            <person name="Andrus A.D."/>
            <person name="Ranieri M.L."/>
            <person name="Orsi R.H."/>
            <person name="Ivy R."/>
            <person name="den Bakker H.C."/>
            <person name="Martin N.H."/>
            <person name="Wiedmann M."/>
            <person name="Boor K.J."/>
        </authorList>
    </citation>
    <scope>NUCLEOTIDE SEQUENCE [LARGE SCALE GENOMIC DNA]</scope>
    <source>
        <strain evidence="1 2">FSL R5-213</strain>
    </source>
</reference>
<evidence type="ECO:0000313" key="1">
    <source>
        <dbReference type="EMBL" id="ETT82256.1"/>
    </source>
</evidence>
<dbReference type="RefSeq" id="WP_038186796.1">
    <property type="nucleotide sequence ID" value="NZ_ASQA01000034.1"/>
</dbReference>
<comment type="caution">
    <text evidence="1">The sequence shown here is derived from an EMBL/GenBank/DDBJ whole genome shotgun (WGS) entry which is preliminary data.</text>
</comment>
<dbReference type="Proteomes" id="UP000019062">
    <property type="component" value="Unassembled WGS sequence"/>
</dbReference>
<protein>
    <submittedName>
        <fullName evidence="1">Uncharacterized protein</fullName>
    </submittedName>
</protein>
<accession>W4ER04</accession>
<dbReference type="EMBL" id="ASQA01000034">
    <property type="protein sequence ID" value="ETT82256.1"/>
    <property type="molecule type" value="Genomic_DNA"/>
</dbReference>
<gene>
    <name evidence="1" type="ORF">C176_14737</name>
</gene>
<dbReference type="AlphaFoldDB" id="W4ER04"/>
<name>W4ER04_9BACL</name>
<evidence type="ECO:0000313" key="2">
    <source>
        <dbReference type="Proteomes" id="UP000019062"/>
    </source>
</evidence>
<keyword evidence="2" id="KW-1185">Reference proteome</keyword>
<organism evidence="1 2">
    <name type="scientific">Viridibacillus arenosi FSL R5-213</name>
    <dbReference type="NCBI Taxonomy" id="1227360"/>
    <lineage>
        <taxon>Bacteria</taxon>
        <taxon>Bacillati</taxon>
        <taxon>Bacillota</taxon>
        <taxon>Bacilli</taxon>
        <taxon>Bacillales</taxon>
        <taxon>Caryophanaceae</taxon>
        <taxon>Viridibacillus</taxon>
    </lineage>
</organism>